<keyword evidence="2" id="KW-1185">Reference proteome</keyword>
<name>A7T8X5_NEMVE</name>
<proteinExistence type="predicted"/>
<dbReference type="EMBL" id="DS472972">
    <property type="protein sequence ID" value="EDO27559.1"/>
    <property type="molecule type" value="Genomic_DNA"/>
</dbReference>
<dbReference type="AlphaFoldDB" id="A7T8X5"/>
<reference evidence="1 2" key="1">
    <citation type="journal article" date="2007" name="Science">
        <title>Sea anemone genome reveals ancestral eumetazoan gene repertoire and genomic organization.</title>
        <authorList>
            <person name="Putnam N.H."/>
            <person name="Srivastava M."/>
            <person name="Hellsten U."/>
            <person name="Dirks B."/>
            <person name="Chapman J."/>
            <person name="Salamov A."/>
            <person name="Terry A."/>
            <person name="Shapiro H."/>
            <person name="Lindquist E."/>
            <person name="Kapitonov V.V."/>
            <person name="Jurka J."/>
            <person name="Genikhovich G."/>
            <person name="Grigoriev I.V."/>
            <person name="Lucas S.M."/>
            <person name="Steele R.E."/>
            <person name="Finnerty J.R."/>
            <person name="Technau U."/>
            <person name="Martindale M.Q."/>
            <person name="Rokhsar D.S."/>
        </authorList>
    </citation>
    <scope>NUCLEOTIDE SEQUENCE [LARGE SCALE GENOMIC DNA]</scope>
    <source>
        <strain evidence="2">CH2 X CH6</strain>
    </source>
</reference>
<dbReference type="KEGG" id="nve:5497873"/>
<accession>A7T8X5</accession>
<protein>
    <submittedName>
        <fullName evidence="1">Uncharacterized protein</fullName>
    </submittedName>
</protein>
<organism evidence="1 2">
    <name type="scientific">Nematostella vectensis</name>
    <name type="common">Starlet sea anemone</name>
    <dbReference type="NCBI Taxonomy" id="45351"/>
    <lineage>
        <taxon>Eukaryota</taxon>
        <taxon>Metazoa</taxon>
        <taxon>Cnidaria</taxon>
        <taxon>Anthozoa</taxon>
        <taxon>Hexacorallia</taxon>
        <taxon>Actiniaria</taxon>
        <taxon>Edwardsiidae</taxon>
        <taxon>Nematostella</taxon>
    </lineage>
</organism>
<evidence type="ECO:0000313" key="1">
    <source>
        <dbReference type="EMBL" id="EDO27559.1"/>
    </source>
</evidence>
<gene>
    <name evidence="1" type="ORF">NEMVEDRAFT_v1g223961</name>
</gene>
<dbReference type="HOGENOM" id="CLU_1901518_0_0_1"/>
<dbReference type="Proteomes" id="UP000001593">
    <property type="component" value="Unassembled WGS sequence"/>
</dbReference>
<dbReference type="PhylomeDB" id="A7T8X5"/>
<sequence length="134" mass="15262">SGIDLGFMTKSRLNHLLGSGDISDKDRKIFLVGARAFFVRSFEYAVRNMPVDDQLLKKAAFVQFEERQRVSIAMVQYFVERYSQLLSFTSAVDMDALTQEMHDYQMMDDQELPTSDAAADGQSRADLSYGIKWA</sequence>
<feature type="non-terminal residue" evidence="1">
    <location>
        <position position="1"/>
    </location>
</feature>
<dbReference type="InParanoid" id="A7T8X5"/>
<evidence type="ECO:0000313" key="2">
    <source>
        <dbReference type="Proteomes" id="UP000001593"/>
    </source>
</evidence>